<comment type="caution">
    <text evidence="1">The sequence shown here is derived from an EMBL/GenBank/DDBJ whole genome shotgun (WGS) entry which is preliminary data.</text>
</comment>
<evidence type="ECO:0000313" key="1">
    <source>
        <dbReference type="EMBL" id="KAK7484677.1"/>
    </source>
</evidence>
<organism evidence="1 2">
    <name type="scientific">Batillaria attramentaria</name>
    <dbReference type="NCBI Taxonomy" id="370345"/>
    <lineage>
        <taxon>Eukaryota</taxon>
        <taxon>Metazoa</taxon>
        <taxon>Spiralia</taxon>
        <taxon>Lophotrochozoa</taxon>
        <taxon>Mollusca</taxon>
        <taxon>Gastropoda</taxon>
        <taxon>Caenogastropoda</taxon>
        <taxon>Sorbeoconcha</taxon>
        <taxon>Cerithioidea</taxon>
        <taxon>Batillariidae</taxon>
        <taxon>Batillaria</taxon>
    </lineage>
</organism>
<reference evidence="1 2" key="1">
    <citation type="journal article" date="2023" name="Sci. Data">
        <title>Genome assembly of the Korean intertidal mud-creeper Batillaria attramentaria.</title>
        <authorList>
            <person name="Patra A.K."/>
            <person name="Ho P.T."/>
            <person name="Jun S."/>
            <person name="Lee S.J."/>
            <person name="Kim Y."/>
            <person name="Won Y.J."/>
        </authorList>
    </citation>
    <scope>NUCLEOTIDE SEQUENCE [LARGE SCALE GENOMIC DNA]</scope>
    <source>
        <strain evidence="1">Wonlab-2016</strain>
    </source>
</reference>
<name>A0ABD0KC87_9CAEN</name>
<gene>
    <name evidence="1" type="ORF">BaRGS_00024085</name>
</gene>
<proteinExistence type="predicted"/>
<accession>A0ABD0KC87</accession>
<dbReference type="AlphaFoldDB" id="A0ABD0KC87"/>
<evidence type="ECO:0000313" key="2">
    <source>
        <dbReference type="Proteomes" id="UP001519460"/>
    </source>
</evidence>
<keyword evidence="2" id="KW-1185">Reference proteome</keyword>
<sequence length="97" mass="10951">MMGFVVSGRPCFDISPTSSPHRVGWYFCSRGMSLFFTNISSASTSLFESPPEELEEELLEELLEELEAVSAWVMATRRVPRSSRRSRVFPKAIVISC</sequence>
<protein>
    <submittedName>
        <fullName evidence="1">Uncharacterized protein</fullName>
    </submittedName>
</protein>
<dbReference type="EMBL" id="JACVVK020000206">
    <property type="protein sequence ID" value="KAK7484677.1"/>
    <property type="molecule type" value="Genomic_DNA"/>
</dbReference>
<dbReference type="Proteomes" id="UP001519460">
    <property type="component" value="Unassembled WGS sequence"/>
</dbReference>